<evidence type="ECO:0000313" key="2">
    <source>
        <dbReference type="WBParaSite" id="Hba_07365"/>
    </source>
</evidence>
<dbReference type="WBParaSite" id="Hba_07365">
    <property type="protein sequence ID" value="Hba_07365"/>
    <property type="gene ID" value="Hba_07365"/>
</dbReference>
<protein>
    <submittedName>
        <fullName evidence="2">DUF667 domain-containing protein</fullName>
    </submittedName>
</protein>
<evidence type="ECO:0000313" key="1">
    <source>
        <dbReference type="Proteomes" id="UP000095283"/>
    </source>
</evidence>
<dbReference type="Proteomes" id="UP000095283">
    <property type="component" value="Unplaced"/>
</dbReference>
<keyword evidence="1" id="KW-1185">Reference proteome</keyword>
<proteinExistence type="predicted"/>
<dbReference type="AlphaFoldDB" id="A0A1I7WQD6"/>
<accession>A0A1I7WQD6</accession>
<reference evidence="2" key="1">
    <citation type="submission" date="2016-11" db="UniProtKB">
        <authorList>
            <consortium name="WormBaseParasite"/>
        </authorList>
    </citation>
    <scope>IDENTIFICATION</scope>
</reference>
<sequence>MGADCRCLFKSKPTSSLFRIQKFNLDDPDGCHSYSRDLRAFSVDYQDVLGHRLVSYLQRFAIVNFTFQKVPQSTSVEAPRPGWSTMTWTLWTGHRALRT</sequence>
<name>A0A1I7WQD6_HETBA</name>
<organism evidence="1 2">
    <name type="scientific">Heterorhabditis bacteriophora</name>
    <name type="common">Entomopathogenic nematode worm</name>
    <dbReference type="NCBI Taxonomy" id="37862"/>
    <lineage>
        <taxon>Eukaryota</taxon>
        <taxon>Metazoa</taxon>
        <taxon>Ecdysozoa</taxon>
        <taxon>Nematoda</taxon>
        <taxon>Chromadorea</taxon>
        <taxon>Rhabditida</taxon>
        <taxon>Rhabditina</taxon>
        <taxon>Rhabditomorpha</taxon>
        <taxon>Strongyloidea</taxon>
        <taxon>Heterorhabditidae</taxon>
        <taxon>Heterorhabditis</taxon>
    </lineage>
</organism>